<dbReference type="InterPro" id="IPR009010">
    <property type="entry name" value="Asp_de-COase-like_dom_sf"/>
</dbReference>
<dbReference type="STRING" id="39841.SAMN05660836_01642"/>
<proteinExistence type="inferred from homology"/>
<dbReference type="PANTHER" id="PTHR43742">
    <property type="entry name" value="TRIMETHYLAMINE-N-OXIDE REDUCTASE"/>
    <property type="match status" value="1"/>
</dbReference>
<dbReference type="GO" id="GO:0046872">
    <property type="term" value="F:metal ion binding"/>
    <property type="evidence" value="ECO:0007669"/>
    <property type="project" value="UniProtKB-KW"/>
</dbReference>
<dbReference type="OrthoDB" id="9810782at2"/>
<evidence type="ECO:0000256" key="3">
    <source>
        <dbReference type="ARBA" id="ARBA00023004"/>
    </source>
</evidence>
<dbReference type="GO" id="GO:0051536">
    <property type="term" value="F:iron-sulfur cluster binding"/>
    <property type="evidence" value="ECO:0007669"/>
    <property type="project" value="UniProtKB-KW"/>
</dbReference>
<dbReference type="Proteomes" id="UP000199611">
    <property type="component" value="Unassembled WGS sequence"/>
</dbReference>
<evidence type="ECO:0000313" key="7">
    <source>
        <dbReference type="Proteomes" id="UP000199611"/>
    </source>
</evidence>
<keyword evidence="7" id="KW-1185">Reference proteome</keyword>
<dbReference type="Gene3D" id="2.40.40.20">
    <property type="match status" value="1"/>
</dbReference>
<accession>A0A1I4U505</accession>
<dbReference type="InterPro" id="IPR006656">
    <property type="entry name" value="Mopterin_OxRdtase"/>
</dbReference>
<dbReference type="Pfam" id="PF01568">
    <property type="entry name" value="Molydop_binding"/>
    <property type="match status" value="1"/>
</dbReference>
<evidence type="ECO:0000256" key="1">
    <source>
        <dbReference type="ARBA" id="ARBA00010312"/>
    </source>
</evidence>
<reference evidence="6 7" key="1">
    <citation type="submission" date="2016-10" db="EMBL/GenBank/DDBJ databases">
        <authorList>
            <person name="de Groot N.N."/>
        </authorList>
    </citation>
    <scope>NUCLEOTIDE SEQUENCE [LARGE SCALE GENOMIC DNA]</scope>
    <source>
        <strain evidence="6 7">DSM 9990</strain>
    </source>
</reference>
<dbReference type="Pfam" id="PF00384">
    <property type="entry name" value="Molybdopterin"/>
    <property type="match status" value="1"/>
</dbReference>
<dbReference type="InterPro" id="IPR006963">
    <property type="entry name" value="Mopterin_OxRdtase_4Fe-4S_dom"/>
</dbReference>
<dbReference type="SUPFAM" id="SSF50692">
    <property type="entry name" value="ADC-like"/>
    <property type="match status" value="1"/>
</dbReference>
<name>A0A1I4U505_9BACT</name>
<sequence length="655" mass="73573">METDSQRKAVITACRVDCPDACSIIATKNPDGRWILRGNPEHPVTQGFLCRKVAYFIKRHNSPSRLVHPMLRKGNRWVVISPDEAVDICAEKIQKLLASPERILHVQGHGVRGIYQDSVRYFFASIGSSTTDGSLCDGAGIEASITDFGTLDHNDILDLLNAEIIVNWGKDLKRSSVHLAALTRKFRKKGGRVLTISPGGCDLEGLCDHHVLISPGTDRFLAAALIKELILPTEPARDCPALNNCDGVEKFEEALKSFALQDLLRICGVDRQDFERLKAIYGGNSRVSTIIGWGLQRHRHGGETVRWINALCYLTGHVGKPGEGVYYNISSRRYFNYDGVTVPEGSVNPYRRSFPLPRLAKSLLQADPPIEFAWIHGTNIVNQAPSSYEVAKALKKIPFVVVVDAFFTDTVRFADLFFPSTLMWEDEDIVASCMHNYVQYARAFLEPPGDARSDREWIDAVSSRINPPIKLPSRKECYSKALKSPAFSETALDELRTRGFVKAKHPGIVFLEGKTARPDGRFLLVDRLSPEPDYHPDFPLRLLSLIRGEFLHSQILPEDHSERPPYVWVSESSPFTRDIRDGALARIITPVGSMRVKVKKLPEGVIHPRVVIYRRDDWWRFGGGINRIVADEITDMGVTAAYYQQCARIETEDDR</sequence>
<dbReference type="InterPro" id="IPR006657">
    <property type="entry name" value="MoPterin_dinucl-bd_dom"/>
</dbReference>
<evidence type="ECO:0000259" key="5">
    <source>
        <dbReference type="PROSITE" id="PS51669"/>
    </source>
</evidence>
<dbReference type="RefSeq" id="WP_093394914.1">
    <property type="nucleotide sequence ID" value="NZ_FOUU01000005.1"/>
</dbReference>
<dbReference type="Gene3D" id="3.40.50.740">
    <property type="match status" value="1"/>
</dbReference>
<dbReference type="SMART" id="SM00926">
    <property type="entry name" value="Molybdop_Fe4S4"/>
    <property type="match status" value="1"/>
</dbReference>
<dbReference type="GO" id="GO:0043546">
    <property type="term" value="F:molybdopterin cofactor binding"/>
    <property type="evidence" value="ECO:0007669"/>
    <property type="project" value="InterPro"/>
</dbReference>
<dbReference type="PANTHER" id="PTHR43742:SF6">
    <property type="entry name" value="OXIDOREDUCTASE YYAE-RELATED"/>
    <property type="match status" value="1"/>
</dbReference>
<evidence type="ECO:0000256" key="2">
    <source>
        <dbReference type="ARBA" id="ARBA00022723"/>
    </source>
</evidence>
<evidence type="ECO:0000313" key="6">
    <source>
        <dbReference type="EMBL" id="SFM84072.1"/>
    </source>
</evidence>
<feature type="domain" description="4Fe-4S Mo/W bis-MGD-type" evidence="5">
    <location>
        <begin position="7"/>
        <end position="64"/>
    </location>
</feature>
<dbReference type="SUPFAM" id="SSF53706">
    <property type="entry name" value="Formate dehydrogenase/DMSO reductase, domains 1-3"/>
    <property type="match status" value="1"/>
</dbReference>
<dbReference type="GO" id="GO:0016491">
    <property type="term" value="F:oxidoreductase activity"/>
    <property type="evidence" value="ECO:0007669"/>
    <property type="project" value="InterPro"/>
</dbReference>
<dbReference type="Gene3D" id="2.20.25.90">
    <property type="entry name" value="ADC-like domains"/>
    <property type="match status" value="1"/>
</dbReference>
<dbReference type="InterPro" id="IPR050612">
    <property type="entry name" value="Prok_Mopterin_Oxidored"/>
</dbReference>
<dbReference type="Gene3D" id="3.40.228.10">
    <property type="entry name" value="Dimethylsulfoxide Reductase, domain 2"/>
    <property type="match status" value="1"/>
</dbReference>
<dbReference type="Pfam" id="PF04879">
    <property type="entry name" value="Molybdop_Fe4S4"/>
    <property type="match status" value="1"/>
</dbReference>
<dbReference type="Gene3D" id="3.30.2070.10">
    <property type="entry name" value="Formate dehydrogenase/DMSO reductase"/>
    <property type="match status" value="1"/>
</dbReference>
<gene>
    <name evidence="6" type="ORF">SAMN05660836_01642</name>
</gene>
<evidence type="ECO:0000256" key="4">
    <source>
        <dbReference type="ARBA" id="ARBA00023014"/>
    </source>
</evidence>
<comment type="similarity">
    <text evidence="1">Belongs to the prokaryotic molybdopterin-containing oxidoreductase family.</text>
</comment>
<dbReference type="PROSITE" id="PS51669">
    <property type="entry name" value="4FE4S_MOW_BIS_MGD"/>
    <property type="match status" value="1"/>
</dbReference>
<organism evidence="6 7">
    <name type="scientific">Thermodesulforhabdus norvegica</name>
    <dbReference type="NCBI Taxonomy" id="39841"/>
    <lineage>
        <taxon>Bacteria</taxon>
        <taxon>Pseudomonadati</taxon>
        <taxon>Thermodesulfobacteriota</taxon>
        <taxon>Syntrophobacteria</taxon>
        <taxon>Syntrophobacterales</taxon>
        <taxon>Thermodesulforhabdaceae</taxon>
        <taxon>Thermodesulforhabdus</taxon>
    </lineage>
</organism>
<dbReference type="AlphaFoldDB" id="A0A1I4U505"/>
<keyword evidence="2" id="KW-0479">Metal-binding</keyword>
<dbReference type="EMBL" id="FOUU01000005">
    <property type="protein sequence ID" value="SFM84072.1"/>
    <property type="molecule type" value="Genomic_DNA"/>
</dbReference>
<keyword evidence="3" id="KW-0408">Iron</keyword>
<keyword evidence="4" id="KW-0411">Iron-sulfur</keyword>
<protein>
    <submittedName>
        <fullName evidence="6">Anaerobic selenocysteine-containing dehydrogenase</fullName>
    </submittedName>
</protein>